<evidence type="ECO:0000256" key="3">
    <source>
        <dbReference type="ARBA" id="ARBA00023163"/>
    </source>
</evidence>
<accession>A0A078LX79</accession>
<sequence length="322" mass="35281">MIERAEPLPTFSASSASDELLPIREVVRLTGVNPVTLRAWERRYGLIQPVRTEGGHRLYSLEDVTTIRDILSWTERGVAVSKVGTLLARNRPAARPDTVAGPTPVAKEVPATSEWLEWQAGLRQALADFDEARLEQLYGQVFSLYPISQVFAEVLLPLWQELMHQTGFGQQSQWLFYDAFLRGRVLQRLQFVRRNAEDCILLGALPGQCRELELLVTGLLLGGDSGAVRVLPLGQPLDELTLLCQSIQPRALVLFAPAPPAASLLLQLNKLALAIDCPLALAGAGAELVAEQLQGSPVANLGSEPRLMLSRLTQFVAGHLDT</sequence>
<dbReference type="Proteomes" id="UP000053902">
    <property type="component" value="Unassembled WGS sequence"/>
</dbReference>
<dbReference type="InterPro" id="IPR000551">
    <property type="entry name" value="MerR-type_HTH_dom"/>
</dbReference>
<dbReference type="GO" id="GO:0003700">
    <property type="term" value="F:DNA-binding transcription factor activity"/>
    <property type="evidence" value="ECO:0007669"/>
    <property type="project" value="InterPro"/>
</dbReference>
<evidence type="ECO:0000313" key="5">
    <source>
        <dbReference type="EMBL" id="CDZ94451.1"/>
    </source>
</evidence>
<name>A0A078LX79_9PSED</name>
<keyword evidence="2" id="KW-0238">DNA-binding</keyword>
<dbReference type="SMART" id="SM00422">
    <property type="entry name" value="HTH_MERR"/>
    <property type="match status" value="1"/>
</dbReference>
<dbReference type="eggNOG" id="COG0789">
    <property type="taxonomic scope" value="Bacteria"/>
</dbReference>
<dbReference type="PANTHER" id="PTHR30204">
    <property type="entry name" value="REDOX-CYCLING DRUG-SENSING TRANSCRIPTIONAL ACTIVATOR SOXR"/>
    <property type="match status" value="1"/>
</dbReference>
<dbReference type="OrthoDB" id="9800334at2"/>
<reference evidence="5 6" key="1">
    <citation type="submission" date="2014-07" db="EMBL/GenBank/DDBJ databases">
        <authorList>
            <person name="Urmite Genomes Urmite Genomes"/>
        </authorList>
    </citation>
    <scope>NUCLEOTIDE SEQUENCE [LARGE SCALE GENOMIC DNA]</scope>
    <source>
        <strain evidence="5 6">20_BN</strain>
    </source>
</reference>
<dbReference type="AlphaFoldDB" id="A0A078LX79"/>
<proteinExistence type="predicted"/>
<dbReference type="STRING" id="1499686.BN1079_01772"/>
<dbReference type="Gene3D" id="1.10.1660.10">
    <property type="match status" value="1"/>
</dbReference>
<dbReference type="PROSITE" id="PS50937">
    <property type="entry name" value="HTH_MERR_2"/>
    <property type="match status" value="1"/>
</dbReference>
<dbReference type="InterPro" id="IPR009061">
    <property type="entry name" value="DNA-bd_dom_put_sf"/>
</dbReference>
<keyword evidence="3" id="KW-0804">Transcription</keyword>
<keyword evidence="1" id="KW-0805">Transcription regulation</keyword>
<dbReference type="RefSeq" id="WP_037023702.1">
    <property type="nucleotide sequence ID" value="NZ_CCSF01000001.1"/>
</dbReference>
<evidence type="ECO:0000256" key="2">
    <source>
        <dbReference type="ARBA" id="ARBA00023125"/>
    </source>
</evidence>
<dbReference type="InterPro" id="IPR047057">
    <property type="entry name" value="MerR_fam"/>
</dbReference>
<keyword evidence="6" id="KW-1185">Reference proteome</keyword>
<evidence type="ECO:0000256" key="1">
    <source>
        <dbReference type="ARBA" id="ARBA00023015"/>
    </source>
</evidence>
<evidence type="ECO:0000259" key="4">
    <source>
        <dbReference type="PROSITE" id="PS50937"/>
    </source>
</evidence>
<dbReference type="CDD" id="cd01104">
    <property type="entry name" value="HTH_MlrA-CarA"/>
    <property type="match status" value="1"/>
</dbReference>
<dbReference type="SUPFAM" id="SSF46955">
    <property type="entry name" value="Putative DNA-binding domain"/>
    <property type="match status" value="1"/>
</dbReference>
<dbReference type="PANTHER" id="PTHR30204:SF67">
    <property type="entry name" value="HTH-TYPE TRANSCRIPTIONAL REGULATOR MLRA-RELATED"/>
    <property type="match status" value="1"/>
</dbReference>
<gene>
    <name evidence="5" type="ORF">BN1079_01772</name>
</gene>
<protein>
    <submittedName>
        <fullName evidence="5">MerR family transcriptional regulator</fullName>
    </submittedName>
</protein>
<evidence type="ECO:0000313" key="6">
    <source>
        <dbReference type="Proteomes" id="UP000053902"/>
    </source>
</evidence>
<dbReference type="HOGENOM" id="CLU_045945_3_1_6"/>
<dbReference type="GO" id="GO:0003677">
    <property type="term" value="F:DNA binding"/>
    <property type="evidence" value="ECO:0007669"/>
    <property type="project" value="UniProtKB-KW"/>
</dbReference>
<feature type="domain" description="HTH merR-type" evidence="4">
    <location>
        <begin position="20"/>
        <end position="89"/>
    </location>
</feature>
<dbReference type="Pfam" id="PF13411">
    <property type="entry name" value="MerR_1"/>
    <property type="match status" value="1"/>
</dbReference>
<organism evidence="5 6">
    <name type="scientific">Pseudomonas saudiphocaensis</name>
    <dbReference type="NCBI Taxonomy" id="1499686"/>
    <lineage>
        <taxon>Bacteria</taxon>
        <taxon>Pseudomonadati</taxon>
        <taxon>Pseudomonadota</taxon>
        <taxon>Gammaproteobacteria</taxon>
        <taxon>Pseudomonadales</taxon>
        <taxon>Pseudomonadaceae</taxon>
        <taxon>Pseudomonas</taxon>
    </lineage>
</organism>
<dbReference type="EMBL" id="CCSF01000001">
    <property type="protein sequence ID" value="CDZ94451.1"/>
    <property type="molecule type" value="Genomic_DNA"/>
</dbReference>